<feature type="chain" id="PRO_5045861509" description="Fibrinogen C-terminal domain-containing protein" evidence="1">
    <location>
        <begin position="28"/>
        <end position="287"/>
    </location>
</feature>
<sequence>MIRPQSQSSGLLAIFCILSVLTRSTHGVKYLSDLISNLNKTCESLESWHNWMTPSKASLPPIGTGSQYTTVIDSCKKVPLDGSGVYLFQPSESIYPYPVYCDQDSFIGSHGWIVVQNRKEKGQLSFNRDWTDYRDGFGDPRGEFWLGLEKIYQLMRNDTKYELLVMLRKKDGKMEAARYATFSISSEEDGYQLELGSYAFGSAGHTMEFSNKAKFSTPDSNNDGTGKECAQQLRSGWWFSDCDNLPSNSRRNVQPSTLCSKNNHPYKGFFYMGDPCLEETRMLIREL</sequence>
<feature type="signal peptide" evidence="1">
    <location>
        <begin position="1"/>
        <end position="27"/>
    </location>
</feature>
<keyword evidence="4" id="KW-1185">Reference proteome</keyword>
<accession>A0ABM1ZHS6</accession>
<proteinExistence type="predicted"/>
<dbReference type="PANTHER" id="PTHR19143:SF327">
    <property type="entry name" value="FI21813P1-RELATED"/>
    <property type="match status" value="1"/>
</dbReference>
<feature type="domain" description="Fibrinogen C-terminal" evidence="2">
    <location>
        <begin position="66"/>
        <end position="248"/>
    </location>
</feature>
<dbReference type="EnsemblMetazoa" id="AALFPA23_018636.R27353">
    <property type="protein sequence ID" value="AALFPA23_018636.P27353"/>
    <property type="gene ID" value="AALFPA23_018636"/>
</dbReference>
<dbReference type="Proteomes" id="UP000069940">
    <property type="component" value="Unassembled WGS sequence"/>
</dbReference>
<dbReference type="InterPro" id="IPR014716">
    <property type="entry name" value="Fibrinogen_a/b/g_C_1"/>
</dbReference>
<protein>
    <recommendedName>
        <fullName evidence="2">Fibrinogen C-terminal domain-containing protein</fullName>
    </recommendedName>
</protein>
<dbReference type="SMART" id="SM00186">
    <property type="entry name" value="FBG"/>
    <property type="match status" value="1"/>
</dbReference>
<name>A0ABM1ZHS6_AEDAL</name>
<dbReference type="GeneID" id="134287937"/>
<organism evidence="3 4">
    <name type="scientific">Aedes albopictus</name>
    <name type="common">Asian tiger mosquito</name>
    <name type="synonym">Stegomyia albopicta</name>
    <dbReference type="NCBI Taxonomy" id="7160"/>
    <lineage>
        <taxon>Eukaryota</taxon>
        <taxon>Metazoa</taxon>
        <taxon>Ecdysozoa</taxon>
        <taxon>Arthropoda</taxon>
        <taxon>Hexapoda</taxon>
        <taxon>Insecta</taxon>
        <taxon>Pterygota</taxon>
        <taxon>Neoptera</taxon>
        <taxon>Endopterygota</taxon>
        <taxon>Diptera</taxon>
        <taxon>Nematocera</taxon>
        <taxon>Culicoidea</taxon>
        <taxon>Culicidae</taxon>
        <taxon>Culicinae</taxon>
        <taxon>Aedini</taxon>
        <taxon>Aedes</taxon>
        <taxon>Stegomyia</taxon>
    </lineage>
</organism>
<dbReference type="PANTHER" id="PTHR19143">
    <property type="entry name" value="FIBRINOGEN/TENASCIN/ANGIOPOEITIN"/>
    <property type="match status" value="1"/>
</dbReference>
<reference evidence="4" key="1">
    <citation type="journal article" date="2015" name="Proc. Natl. Acad. Sci. U.S.A.">
        <title>Genome sequence of the Asian Tiger mosquito, Aedes albopictus, reveals insights into its biology, genetics, and evolution.</title>
        <authorList>
            <person name="Chen X.G."/>
            <person name="Jiang X."/>
            <person name="Gu J."/>
            <person name="Xu M."/>
            <person name="Wu Y."/>
            <person name="Deng Y."/>
            <person name="Zhang C."/>
            <person name="Bonizzoni M."/>
            <person name="Dermauw W."/>
            <person name="Vontas J."/>
            <person name="Armbruster P."/>
            <person name="Huang X."/>
            <person name="Yang Y."/>
            <person name="Zhang H."/>
            <person name="He W."/>
            <person name="Peng H."/>
            <person name="Liu Y."/>
            <person name="Wu K."/>
            <person name="Chen J."/>
            <person name="Lirakis M."/>
            <person name="Topalis P."/>
            <person name="Van Leeuwen T."/>
            <person name="Hall A.B."/>
            <person name="Jiang X."/>
            <person name="Thorpe C."/>
            <person name="Mueller R.L."/>
            <person name="Sun C."/>
            <person name="Waterhouse R.M."/>
            <person name="Yan G."/>
            <person name="Tu Z.J."/>
            <person name="Fang X."/>
            <person name="James A.A."/>
        </authorList>
    </citation>
    <scope>NUCLEOTIDE SEQUENCE [LARGE SCALE GENOMIC DNA]</scope>
    <source>
        <strain evidence="4">Foshan</strain>
    </source>
</reference>
<evidence type="ECO:0000259" key="2">
    <source>
        <dbReference type="PROSITE" id="PS51406"/>
    </source>
</evidence>
<dbReference type="InterPro" id="IPR050373">
    <property type="entry name" value="Fibrinogen_C-term_domain"/>
</dbReference>
<dbReference type="InterPro" id="IPR036056">
    <property type="entry name" value="Fibrinogen-like_C"/>
</dbReference>
<evidence type="ECO:0000256" key="1">
    <source>
        <dbReference type="SAM" id="SignalP"/>
    </source>
</evidence>
<dbReference type="Pfam" id="PF00147">
    <property type="entry name" value="Fibrinogen_C"/>
    <property type="match status" value="1"/>
</dbReference>
<evidence type="ECO:0000313" key="3">
    <source>
        <dbReference type="EnsemblMetazoa" id="AALFPA23_018636.P27353"/>
    </source>
</evidence>
<dbReference type="SUPFAM" id="SSF56496">
    <property type="entry name" value="Fibrinogen C-terminal domain-like"/>
    <property type="match status" value="1"/>
</dbReference>
<evidence type="ECO:0000313" key="4">
    <source>
        <dbReference type="Proteomes" id="UP000069940"/>
    </source>
</evidence>
<reference evidence="3" key="2">
    <citation type="submission" date="2025-05" db="UniProtKB">
        <authorList>
            <consortium name="EnsemblMetazoa"/>
        </authorList>
    </citation>
    <scope>IDENTIFICATION</scope>
    <source>
        <strain evidence="3">Foshan</strain>
    </source>
</reference>
<dbReference type="PROSITE" id="PS51406">
    <property type="entry name" value="FIBRINOGEN_C_2"/>
    <property type="match status" value="1"/>
</dbReference>
<dbReference type="Gene3D" id="3.90.215.10">
    <property type="entry name" value="Gamma Fibrinogen, chain A, domain 1"/>
    <property type="match status" value="1"/>
</dbReference>
<dbReference type="InterPro" id="IPR002181">
    <property type="entry name" value="Fibrinogen_a/b/g_C_dom"/>
</dbReference>
<dbReference type="RefSeq" id="XP_062707209.1">
    <property type="nucleotide sequence ID" value="XM_062851225.1"/>
</dbReference>
<keyword evidence="1" id="KW-0732">Signal</keyword>